<proteinExistence type="predicted"/>
<reference evidence="13 14" key="1">
    <citation type="submission" date="2019-07" db="EMBL/GenBank/DDBJ databases">
        <title>Whole genome shotgun sequence of Segetibacter aerophilus NBRC 106135.</title>
        <authorList>
            <person name="Hosoyama A."/>
            <person name="Uohara A."/>
            <person name="Ohji S."/>
            <person name="Ichikawa N."/>
        </authorList>
    </citation>
    <scope>NUCLEOTIDE SEQUENCE [LARGE SCALE GENOMIC DNA]</scope>
    <source>
        <strain evidence="13 14">NBRC 106135</strain>
    </source>
</reference>
<keyword evidence="6 8" id="KW-0129">CBS domain</keyword>
<protein>
    <submittedName>
        <fullName evidence="13">Hemolysin</fullName>
    </submittedName>
</protein>
<feature type="domain" description="CNNM transmembrane" evidence="12">
    <location>
        <begin position="1"/>
        <end position="200"/>
    </location>
</feature>
<dbReference type="EMBL" id="BJYT01000006">
    <property type="protein sequence ID" value="GEO09321.1"/>
    <property type="molecule type" value="Genomic_DNA"/>
</dbReference>
<dbReference type="Proteomes" id="UP000321513">
    <property type="component" value="Unassembled WGS sequence"/>
</dbReference>
<name>A0A512BBI3_9BACT</name>
<keyword evidence="5 9" id="KW-1133">Transmembrane helix</keyword>
<feature type="transmembrane region" description="Helical" evidence="10">
    <location>
        <begin position="60"/>
        <end position="83"/>
    </location>
</feature>
<feature type="transmembrane region" description="Helical" evidence="10">
    <location>
        <begin position="139"/>
        <end position="159"/>
    </location>
</feature>
<dbReference type="InterPro" id="IPR044751">
    <property type="entry name" value="Ion_transp-like_CBS"/>
</dbReference>
<evidence type="ECO:0000256" key="8">
    <source>
        <dbReference type="PROSITE-ProRule" id="PRU00703"/>
    </source>
</evidence>
<dbReference type="Pfam" id="PF03471">
    <property type="entry name" value="CorC_HlyC"/>
    <property type="match status" value="1"/>
</dbReference>
<dbReference type="GO" id="GO:0005886">
    <property type="term" value="C:plasma membrane"/>
    <property type="evidence" value="ECO:0007669"/>
    <property type="project" value="UniProtKB-SubCell"/>
</dbReference>
<evidence type="ECO:0000256" key="1">
    <source>
        <dbReference type="ARBA" id="ARBA00004651"/>
    </source>
</evidence>
<dbReference type="InterPro" id="IPR036318">
    <property type="entry name" value="FAD-bd_PCMH-like_sf"/>
</dbReference>
<dbReference type="SUPFAM" id="SSF54631">
    <property type="entry name" value="CBS-domain pair"/>
    <property type="match status" value="1"/>
</dbReference>
<dbReference type="PANTHER" id="PTHR43099:SF5">
    <property type="entry name" value="HLYC_CORC FAMILY TRANSPORTER"/>
    <property type="match status" value="1"/>
</dbReference>
<sequence length="419" mass="48169">MDNIYLTVFLIVITIIFIGFFAGMEIAFVTANKLSIELKKKQGKLSGIILSRFMEEPARFIGTCLIGINFFLVIYGLLVSSLLRPLWDYFHITNSYVILVVDTVLSTLLVLFFGEFIPKAIFRARNDALLSFFAPVAKFFYGIFFPVASILVTIAEWILKYVFNVRVHDRNEAFGKGDLEHFYQQNKDQDEENQELNTELFENALSLPMVKIRQCLVPRTEVEGFDIKTSVAEARQHMIDTRLSKLVIYNDNIDNILGYIHQLDLFKNPADLQSILLPIPAVPESMSATDLINKFTKERKSIAWVVDEFGGTAGIVTMEDVLEEIFGEIKDEYDVEEFVEKEVGEDEYIFSGRLEIDYLNEKYDLDVSVSESETLSGFIISNHEAIPRNKERIIIDRFEFEILSVSDTRIEMVKMKVLR</sequence>
<dbReference type="InterPro" id="IPR046342">
    <property type="entry name" value="CBS_dom_sf"/>
</dbReference>
<dbReference type="InterPro" id="IPR005170">
    <property type="entry name" value="Transptr-assoc_dom"/>
</dbReference>
<dbReference type="InterPro" id="IPR016169">
    <property type="entry name" value="FAD-bd_PCMH_sub2"/>
</dbReference>
<evidence type="ECO:0000259" key="12">
    <source>
        <dbReference type="PROSITE" id="PS51846"/>
    </source>
</evidence>
<dbReference type="GO" id="GO:0050660">
    <property type="term" value="F:flavin adenine dinucleotide binding"/>
    <property type="evidence" value="ECO:0007669"/>
    <property type="project" value="InterPro"/>
</dbReference>
<keyword evidence="4" id="KW-0677">Repeat</keyword>
<dbReference type="Pfam" id="PF01595">
    <property type="entry name" value="CNNM"/>
    <property type="match status" value="1"/>
</dbReference>
<accession>A0A512BBI3</accession>
<evidence type="ECO:0000256" key="3">
    <source>
        <dbReference type="ARBA" id="ARBA00022692"/>
    </source>
</evidence>
<evidence type="ECO:0000259" key="11">
    <source>
        <dbReference type="PROSITE" id="PS51371"/>
    </source>
</evidence>
<dbReference type="CDD" id="cd04590">
    <property type="entry name" value="CBS_pair_CorC_HlyC_assoc"/>
    <property type="match status" value="1"/>
</dbReference>
<comment type="caution">
    <text evidence="13">The sequence shown here is derived from an EMBL/GenBank/DDBJ whole genome shotgun (WGS) entry which is preliminary data.</text>
</comment>
<evidence type="ECO:0000256" key="10">
    <source>
        <dbReference type="SAM" id="Phobius"/>
    </source>
</evidence>
<dbReference type="Pfam" id="PF00571">
    <property type="entry name" value="CBS"/>
    <property type="match status" value="2"/>
</dbReference>
<keyword evidence="2" id="KW-1003">Cell membrane</keyword>
<evidence type="ECO:0000256" key="7">
    <source>
        <dbReference type="ARBA" id="ARBA00023136"/>
    </source>
</evidence>
<evidence type="ECO:0000313" key="14">
    <source>
        <dbReference type="Proteomes" id="UP000321513"/>
    </source>
</evidence>
<gene>
    <name evidence="13" type="ORF">SAE01_18170</name>
</gene>
<feature type="transmembrane region" description="Helical" evidence="10">
    <location>
        <begin position="6"/>
        <end position="31"/>
    </location>
</feature>
<dbReference type="RefSeq" id="WP_174834611.1">
    <property type="nucleotide sequence ID" value="NZ_BJYT01000006.1"/>
</dbReference>
<evidence type="ECO:0000256" key="6">
    <source>
        <dbReference type="ARBA" id="ARBA00023122"/>
    </source>
</evidence>
<evidence type="ECO:0000256" key="9">
    <source>
        <dbReference type="PROSITE-ProRule" id="PRU01193"/>
    </source>
</evidence>
<evidence type="ECO:0000256" key="2">
    <source>
        <dbReference type="ARBA" id="ARBA00022475"/>
    </source>
</evidence>
<dbReference type="InterPro" id="IPR000644">
    <property type="entry name" value="CBS_dom"/>
</dbReference>
<evidence type="ECO:0000256" key="4">
    <source>
        <dbReference type="ARBA" id="ARBA00022737"/>
    </source>
</evidence>
<dbReference type="SMART" id="SM01091">
    <property type="entry name" value="CorC_HlyC"/>
    <property type="match status" value="1"/>
</dbReference>
<dbReference type="SUPFAM" id="SSF56176">
    <property type="entry name" value="FAD-binding/transporter-associated domain-like"/>
    <property type="match status" value="1"/>
</dbReference>
<dbReference type="Gene3D" id="3.10.580.10">
    <property type="entry name" value="CBS-domain"/>
    <property type="match status" value="1"/>
</dbReference>
<organism evidence="13 14">
    <name type="scientific">Segetibacter aerophilus</name>
    <dbReference type="NCBI Taxonomy" id="670293"/>
    <lineage>
        <taxon>Bacteria</taxon>
        <taxon>Pseudomonadati</taxon>
        <taxon>Bacteroidota</taxon>
        <taxon>Chitinophagia</taxon>
        <taxon>Chitinophagales</taxon>
        <taxon>Chitinophagaceae</taxon>
        <taxon>Segetibacter</taxon>
    </lineage>
</organism>
<keyword evidence="7 9" id="KW-0472">Membrane</keyword>
<keyword evidence="14" id="KW-1185">Reference proteome</keyword>
<evidence type="ECO:0000256" key="5">
    <source>
        <dbReference type="ARBA" id="ARBA00022989"/>
    </source>
</evidence>
<keyword evidence="3 9" id="KW-0812">Transmembrane</keyword>
<feature type="domain" description="CBS" evidence="11">
    <location>
        <begin position="272"/>
        <end position="332"/>
    </location>
</feature>
<comment type="subcellular location">
    <subcellularLocation>
        <location evidence="1">Cell membrane</location>
        <topology evidence="1">Multi-pass membrane protein</topology>
    </subcellularLocation>
</comment>
<evidence type="ECO:0000313" key="13">
    <source>
        <dbReference type="EMBL" id="GEO09321.1"/>
    </source>
</evidence>
<dbReference type="AlphaFoldDB" id="A0A512BBI3"/>
<dbReference type="PROSITE" id="PS51846">
    <property type="entry name" value="CNNM"/>
    <property type="match status" value="1"/>
</dbReference>
<dbReference type="InterPro" id="IPR051676">
    <property type="entry name" value="UPF0053_domain"/>
</dbReference>
<feature type="transmembrane region" description="Helical" evidence="10">
    <location>
        <begin position="95"/>
        <end position="118"/>
    </location>
</feature>
<dbReference type="Gene3D" id="3.30.465.10">
    <property type="match status" value="1"/>
</dbReference>
<dbReference type="InterPro" id="IPR002550">
    <property type="entry name" value="CNNM"/>
</dbReference>
<dbReference type="PROSITE" id="PS51371">
    <property type="entry name" value="CBS"/>
    <property type="match status" value="1"/>
</dbReference>
<dbReference type="PANTHER" id="PTHR43099">
    <property type="entry name" value="UPF0053 PROTEIN YRKA"/>
    <property type="match status" value="1"/>
</dbReference>